<evidence type="ECO:0000313" key="4">
    <source>
        <dbReference type="EMBL" id="SNZ07129.1"/>
    </source>
</evidence>
<keyword evidence="3" id="KW-0472">Membrane</keyword>
<evidence type="ECO:0000313" key="5">
    <source>
        <dbReference type="Proteomes" id="UP000219439"/>
    </source>
</evidence>
<dbReference type="SUPFAM" id="SSF48452">
    <property type="entry name" value="TPR-like"/>
    <property type="match status" value="1"/>
</dbReference>
<keyword evidence="3" id="KW-1133">Transmembrane helix</keyword>
<dbReference type="EMBL" id="OBEL01000001">
    <property type="protein sequence ID" value="SNZ07129.1"/>
    <property type="molecule type" value="Genomic_DNA"/>
</dbReference>
<keyword evidence="2" id="KW-0201">Cytochrome c-type biogenesis</keyword>
<dbReference type="InterPro" id="IPR051263">
    <property type="entry name" value="C-type_cytochrome_biogenesis"/>
</dbReference>
<evidence type="ECO:0000256" key="3">
    <source>
        <dbReference type="SAM" id="Phobius"/>
    </source>
</evidence>
<evidence type="ECO:0000256" key="2">
    <source>
        <dbReference type="ARBA" id="ARBA00022748"/>
    </source>
</evidence>
<dbReference type="InterPro" id="IPR017560">
    <property type="entry name" value="Cyt_c_biogenesis_CcmI"/>
</dbReference>
<dbReference type="GO" id="GO:0005886">
    <property type="term" value="C:plasma membrane"/>
    <property type="evidence" value="ECO:0007669"/>
    <property type="project" value="TreeGrafter"/>
</dbReference>
<reference evidence="4 5" key="1">
    <citation type="submission" date="2017-09" db="EMBL/GenBank/DDBJ databases">
        <authorList>
            <person name="Ehlers B."/>
            <person name="Leendertz F.H."/>
        </authorList>
    </citation>
    <scope>NUCLEOTIDE SEQUENCE [LARGE SCALE GENOMIC DNA]</scope>
    <source>
        <strain evidence="4 5">DSM 18289</strain>
    </source>
</reference>
<dbReference type="Proteomes" id="UP000219439">
    <property type="component" value="Unassembled WGS sequence"/>
</dbReference>
<dbReference type="GO" id="GO:0030313">
    <property type="term" value="C:cell envelope"/>
    <property type="evidence" value="ECO:0007669"/>
    <property type="project" value="UniProtKB-SubCell"/>
</dbReference>
<organism evidence="4 5">
    <name type="scientific">Cohaesibacter gelatinilyticus</name>
    <dbReference type="NCBI Taxonomy" id="372072"/>
    <lineage>
        <taxon>Bacteria</taxon>
        <taxon>Pseudomonadati</taxon>
        <taxon>Pseudomonadota</taxon>
        <taxon>Alphaproteobacteria</taxon>
        <taxon>Hyphomicrobiales</taxon>
        <taxon>Cohaesibacteraceae</taxon>
    </lineage>
</organism>
<dbReference type="AlphaFoldDB" id="A0A285NCI0"/>
<comment type="subcellular location">
    <subcellularLocation>
        <location evidence="1">Cell envelope</location>
    </subcellularLocation>
</comment>
<dbReference type="RefSeq" id="WP_170955932.1">
    <property type="nucleotide sequence ID" value="NZ_OBEL01000001.1"/>
</dbReference>
<accession>A0A285NCI0</accession>
<keyword evidence="3" id="KW-0812">Transmembrane</keyword>
<dbReference type="NCBIfam" id="TIGR03142">
    <property type="entry name" value="cytochro_ccmI"/>
    <property type="match status" value="1"/>
</dbReference>
<keyword evidence="5" id="KW-1185">Reference proteome</keyword>
<proteinExistence type="predicted"/>
<dbReference type="PANTHER" id="PTHR47870">
    <property type="entry name" value="CYTOCHROME C-TYPE BIOGENESIS PROTEIN CCMH"/>
    <property type="match status" value="1"/>
</dbReference>
<feature type="transmembrane region" description="Helical" evidence="3">
    <location>
        <begin position="94"/>
        <end position="112"/>
    </location>
</feature>
<dbReference type="GO" id="GO:0017004">
    <property type="term" value="P:cytochrome complex assembly"/>
    <property type="evidence" value="ECO:0007669"/>
    <property type="project" value="UniProtKB-KW"/>
</dbReference>
<name>A0A285NCI0_9HYPH</name>
<dbReference type="InterPro" id="IPR011990">
    <property type="entry name" value="TPR-like_helical_dom_sf"/>
</dbReference>
<dbReference type="PANTHER" id="PTHR47870:SF4">
    <property type="entry name" value="CYTOCHROME C-TYPE BIOGENESIS PROTEIN CYCH"/>
    <property type="match status" value="1"/>
</dbReference>
<protein>
    <submittedName>
        <fullName evidence="4">Cytochrome c-type biogenesis protein CcmH</fullName>
    </submittedName>
</protein>
<dbReference type="Gene3D" id="1.25.40.10">
    <property type="entry name" value="Tetratricopeptide repeat domain"/>
    <property type="match status" value="1"/>
</dbReference>
<evidence type="ECO:0000256" key="1">
    <source>
        <dbReference type="ARBA" id="ARBA00004196"/>
    </source>
</evidence>
<gene>
    <name evidence="4" type="ORF">SAMN06265368_0672</name>
</gene>
<sequence length="388" mass="42428">MFWIFAALLTALAVMVILYPLSRKQKKLDSAEAYDLTVYKSQLKEIDADVKRGLIAASEADAARAEVARRLIYTQEALDAEQENTSSHSGAVKVSSLLALLIVPVVGLGLYYHMGKPEISGQPLAERLTKDPEQQTLIERVASVERVLKANPDDIRGWKLIAPIYLTMRRPDDAIRAYGNVVRLEGETAKNLSDLGEALVVKEGGVVSQKAISLFLQANKLDRIAPKPRFFLAIALGQQDKIPQAIEAWEALISDSKPDSAWVPFAKSQIAALNKKLDDTKVPAISESQRASAAKGPTQEDIDNASQLDAKDRQAMIENMVSTLSERLESEGGSAEEWVQLIRAELVLKRPDKAAKTVHNALDALRSDVPGMEKVKAAARSLGLSINQ</sequence>